<feature type="compositionally biased region" description="Basic and acidic residues" evidence="7">
    <location>
        <begin position="623"/>
        <end position="632"/>
    </location>
</feature>
<protein>
    <submittedName>
        <fullName evidence="9">Ethylene-responsive transcription factor</fullName>
    </submittedName>
</protein>
<dbReference type="OrthoDB" id="1303264at2759"/>
<evidence type="ECO:0000259" key="8">
    <source>
        <dbReference type="PROSITE" id="PS51032"/>
    </source>
</evidence>
<organism evidence="9 10">
    <name type="scientific">Capsicum baccatum</name>
    <name type="common">Peruvian pepper</name>
    <dbReference type="NCBI Taxonomy" id="33114"/>
    <lineage>
        <taxon>Eukaryota</taxon>
        <taxon>Viridiplantae</taxon>
        <taxon>Streptophyta</taxon>
        <taxon>Embryophyta</taxon>
        <taxon>Tracheophyta</taxon>
        <taxon>Spermatophyta</taxon>
        <taxon>Magnoliopsida</taxon>
        <taxon>eudicotyledons</taxon>
        <taxon>Gunneridae</taxon>
        <taxon>Pentapetalae</taxon>
        <taxon>asterids</taxon>
        <taxon>lamiids</taxon>
        <taxon>Solanales</taxon>
        <taxon>Solanaceae</taxon>
        <taxon>Solanoideae</taxon>
        <taxon>Capsiceae</taxon>
        <taxon>Capsicum</taxon>
    </lineage>
</organism>
<gene>
    <name evidence="9" type="ORF">CQW23_00002</name>
</gene>
<dbReference type="PROSITE" id="PS51032">
    <property type="entry name" value="AP2_ERF"/>
    <property type="match status" value="5"/>
</dbReference>
<keyword evidence="4" id="KW-0238">DNA-binding</keyword>
<feature type="domain" description="AP2/ERF" evidence="8">
    <location>
        <begin position="397"/>
        <end position="436"/>
    </location>
</feature>
<reference evidence="10" key="2">
    <citation type="journal article" date="2017" name="J. Anim. Genet.">
        <title>Multiple reference genome sequences of hot pepper reveal the massive evolution of plant disease resistance genes by retroduplication.</title>
        <authorList>
            <person name="Kim S."/>
            <person name="Park J."/>
            <person name="Yeom S.-I."/>
            <person name="Kim Y.-M."/>
            <person name="Seo E."/>
            <person name="Kim K.-T."/>
            <person name="Kim M.-S."/>
            <person name="Lee J.M."/>
            <person name="Cheong K."/>
            <person name="Shin H.-S."/>
            <person name="Kim S.-B."/>
            <person name="Han K."/>
            <person name="Lee J."/>
            <person name="Park M."/>
            <person name="Lee H.-A."/>
            <person name="Lee H.-Y."/>
            <person name="Lee Y."/>
            <person name="Oh S."/>
            <person name="Lee J.H."/>
            <person name="Choi E."/>
            <person name="Choi E."/>
            <person name="Lee S.E."/>
            <person name="Jeon J."/>
            <person name="Kim H."/>
            <person name="Choi G."/>
            <person name="Song H."/>
            <person name="Lee J."/>
            <person name="Lee S.-C."/>
            <person name="Kwon J.-K."/>
            <person name="Lee H.-Y."/>
            <person name="Koo N."/>
            <person name="Hong Y."/>
            <person name="Kim R.W."/>
            <person name="Kang W.-H."/>
            <person name="Huh J.H."/>
            <person name="Kang B.-C."/>
            <person name="Yang T.-J."/>
            <person name="Lee Y.-H."/>
            <person name="Bennetzen J.L."/>
            <person name="Choi D."/>
        </authorList>
    </citation>
    <scope>NUCLEOTIDE SEQUENCE [LARGE SCALE GENOMIC DNA]</scope>
    <source>
        <strain evidence="10">cv. PBC81</strain>
    </source>
</reference>
<dbReference type="Proteomes" id="UP000224567">
    <property type="component" value="Unassembled WGS sequence"/>
</dbReference>
<dbReference type="EMBL" id="MLFT02000001">
    <property type="protein sequence ID" value="PHT57639.1"/>
    <property type="molecule type" value="Genomic_DNA"/>
</dbReference>
<dbReference type="InterPro" id="IPR016177">
    <property type="entry name" value="DNA-bd_dom_sf"/>
</dbReference>
<feature type="domain" description="AP2/ERF" evidence="8">
    <location>
        <begin position="478"/>
        <end position="551"/>
    </location>
</feature>
<feature type="domain" description="AP2/ERF" evidence="8">
    <location>
        <begin position="30"/>
        <end position="100"/>
    </location>
</feature>
<keyword evidence="10" id="KW-1185">Reference proteome</keyword>
<dbReference type="GO" id="GO:0005634">
    <property type="term" value="C:nucleus"/>
    <property type="evidence" value="ECO:0007669"/>
    <property type="project" value="UniProtKB-SubCell"/>
</dbReference>
<dbReference type="InterPro" id="IPR001471">
    <property type="entry name" value="AP2/ERF_dom"/>
</dbReference>
<feature type="region of interest" description="Disordered" evidence="7">
    <location>
        <begin position="357"/>
        <end position="377"/>
    </location>
</feature>
<feature type="compositionally biased region" description="Polar residues" evidence="7">
    <location>
        <begin position="635"/>
        <end position="645"/>
    </location>
</feature>
<name>A0A2G2XJJ5_CAPBA</name>
<reference evidence="9 10" key="1">
    <citation type="journal article" date="2017" name="Genome Biol.">
        <title>New reference genome sequences of hot pepper reveal the massive evolution of plant disease-resistance genes by retroduplication.</title>
        <authorList>
            <person name="Kim S."/>
            <person name="Park J."/>
            <person name="Yeom S.I."/>
            <person name="Kim Y.M."/>
            <person name="Seo E."/>
            <person name="Kim K.T."/>
            <person name="Kim M.S."/>
            <person name="Lee J.M."/>
            <person name="Cheong K."/>
            <person name="Shin H.S."/>
            <person name="Kim S.B."/>
            <person name="Han K."/>
            <person name="Lee J."/>
            <person name="Park M."/>
            <person name="Lee H.A."/>
            <person name="Lee H.Y."/>
            <person name="Lee Y."/>
            <person name="Oh S."/>
            <person name="Lee J.H."/>
            <person name="Choi E."/>
            <person name="Choi E."/>
            <person name="Lee S.E."/>
            <person name="Jeon J."/>
            <person name="Kim H."/>
            <person name="Choi G."/>
            <person name="Song H."/>
            <person name="Lee J."/>
            <person name="Lee S.C."/>
            <person name="Kwon J.K."/>
            <person name="Lee H.Y."/>
            <person name="Koo N."/>
            <person name="Hong Y."/>
            <person name="Kim R.W."/>
            <person name="Kang W.H."/>
            <person name="Huh J.H."/>
            <person name="Kang B.C."/>
            <person name="Yang T.J."/>
            <person name="Lee Y.H."/>
            <person name="Bennetzen J.L."/>
            <person name="Choi D."/>
        </authorList>
    </citation>
    <scope>NUCLEOTIDE SEQUENCE [LARGE SCALE GENOMIC DNA]</scope>
    <source>
        <strain evidence="10">cv. PBC81</strain>
    </source>
</reference>
<sequence>MDNKEDFNCNKLVVNIEQGIEVESCNDKLSLIGIRRQKSGRYAARITDPIRHKKVWLGTFDTIEEASQAYFAKKSEFHNEKLSHQGSKKGKRIHETLRFGGVHKKKKRGKYYYESTSPISKKRVWLGTFGAAGEGSWVDHHSKKLEFEQDGKLEVDVSISNADNVGIDRKIDCHEIGTAVEASRVFDSCLMANVRGAESSDECNVPRNGDPKDKISLVGTRREKSGRYSARITDPIMHTKVHLGTFDTIEEASQAYLSKKSEFEKLRKGNKVNKPKKNCDRIQQPESPSVVETVNTAASCDPKAMRSLVGIRRRKNGRYFAEITDPIKHQKVYLGTFNTIEEASQAYLSKKSEFEKLRQGNKDNKPKKNCDQIQQPESTSVLETLNTATSCDPKDKSLVGIRRRKNGRYFAEITDPIKHQKVYLGTFDTIEQASQACLSKKSEFEKLRQGNKDNKTEPEPPSVVASLDTAVSANGRDKRIGSRKRKAHTVGVNKSKTIGRYTSEITNPITKKKIWLGTFDTAEEASHAYQSKKLEFQNLVKAKQQQCTKTQTHSEQDAEKEKSVNVEQGHENVNCEPFQPESSVGSPDVDVLLSNASSGETVQSTDSDKIGNTEEAFHVYQSKKLDDSESPQKVELQSNTQTDSSAGEKQEGQEDDEDLWMGEWMQLPGNRAVKFSLKLGLPIIDNYGYLLGEFSSLDDLSICETEDDN</sequence>
<evidence type="ECO:0000256" key="3">
    <source>
        <dbReference type="ARBA" id="ARBA00023015"/>
    </source>
</evidence>
<evidence type="ECO:0000256" key="2">
    <source>
        <dbReference type="ARBA" id="ARBA00022745"/>
    </source>
</evidence>
<dbReference type="SMART" id="SM00380">
    <property type="entry name" value="AP2"/>
    <property type="match status" value="5"/>
</dbReference>
<dbReference type="GO" id="GO:0009873">
    <property type="term" value="P:ethylene-activated signaling pathway"/>
    <property type="evidence" value="ECO:0007669"/>
    <property type="project" value="UniProtKB-KW"/>
</dbReference>
<feature type="compositionally biased region" description="Basic and acidic residues" evidence="7">
    <location>
        <begin position="357"/>
        <end position="370"/>
    </location>
</feature>
<keyword evidence="3" id="KW-0805">Transcription regulation</keyword>
<keyword evidence="5" id="KW-0804">Transcription</keyword>
<evidence type="ECO:0000313" key="10">
    <source>
        <dbReference type="Proteomes" id="UP000224567"/>
    </source>
</evidence>
<feature type="region of interest" description="Disordered" evidence="7">
    <location>
        <begin position="623"/>
        <end position="655"/>
    </location>
</feature>
<dbReference type="AlphaFoldDB" id="A0A2G2XJJ5"/>
<feature type="region of interest" description="Disordered" evidence="7">
    <location>
        <begin position="548"/>
        <end position="568"/>
    </location>
</feature>
<evidence type="ECO:0000256" key="4">
    <source>
        <dbReference type="ARBA" id="ARBA00023125"/>
    </source>
</evidence>
<accession>A0A2G2XJJ5</accession>
<dbReference type="Gene3D" id="3.30.730.10">
    <property type="entry name" value="AP2/ERF domain"/>
    <property type="match status" value="5"/>
</dbReference>
<feature type="region of interest" description="Disordered" evidence="7">
    <location>
        <begin position="573"/>
        <end position="592"/>
    </location>
</feature>
<feature type="domain" description="AP2/ERF" evidence="8">
    <location>
        <begin position="307"/>
        <end position="366"/>
    </location>
</feature>
<evidence type="ECO:0000256" key="6">
    <source>
        <dbReference type="ARBA" id="ARBA00023242"/>
    </source>
</evidence>
<comment type="caution">
    <text evidence="9">The sequence shown here is derived from an EMBL/GenBank/DDBJ whole genome shotgun (WGS) entry which is preliminary data.</text>
</comment>
<evidence type="ECO:0000313" key="9">
    <source>
        <dbReference type="EMBL" id="PHT57639.1"/>
    </source>
</evidence>
<evidence type="ECO:0000256" key="7">
    <source>
        <dbReference type="SAM" id="MobiDB-lite"/>
    </source>
</evidence>
<dbReference type="CDD" id="cd00018">
    <property type="entry name" value="AP2"/>
    <property type="match status" value="3"/>
</dbReference>
<dbReference type="InterPro" id="IPR036955">
    <property type="entry name" value="AP2/ERF_dom_sf"/>
</dbReference>
<dbReference type="GO" id="GO:0003700">
    <property type="term" value="F:DNA-binding transcription factor activity"/>
    <property type="evidence" value="ECO:0007669"/>
    <property type="project" value="InterPro"/>
</dbReference>
<keyword evidence="2" id="KW-0936">Ethylene signaling pathway</keyword>
<dbReference type="GO" id="GO:0003677">
    <property type="term" value="F:DNA binding"/>
    <property type="evidence" value="ECO:0007669"/>
    <property type="project" value="UniProtKB-KW"/>
</dbReference>
<evidence type="ECO:0000256" key="5">
    <source>
        <dbReference type="ARBA" id="ARBA00023163"/>
    </source>
</evidence>
<feature type="compositionally biased region" description="Basic and acidic residues" evidence="7">
    <location>
        <begin position="552"/>
        <end position="568"/>
    </location>
</feature>
<keyword evidence="6" id="KW-0539">Nucleus</keyword>
<dbReference type="SUPFAM" id="SSF54171">
    <property type="entry name" value="DNA-binding domain"/>
    <property type="match status" value="5"/>
</dbReference>
<evidence type="ECO:0000256" key="1">
    <source>
        <dbReference type="ARBA" id="ARBA00004123"/>
    </source>
</evidence>
<dbReference type="PANTHER" id="PTHR31677:SF247">
    <property type="entry name" value="AP2_ERF DOMAIN-CONTAINING PROTEIN"/>
    <property type="match status" value="1"/>
</dbReference>
<feature type="domain" description="AP2/ERF" evidence="8">
    <location>
        <begin position="216"/>
        <end position="275"/>
    </location>
</feature>
<proteinExistence type="predicted"/>
<dbReference type="PANTHER" id="PTHR31677">
    <property type="entry name" value="AP2 DOMAIN CLASS TRANSCRIPTION FACTOR"/>
    <property type="match status" value="1"/>
</dbReference>
<comment type="subcellular location">
    <subcellularLocation>
        <location evidence="1">Nucleus</location>
    </subcellularLocation>
</comment>